<evidence type="ECO:0000313" key="2">
    <source>
        <dbReference type="RefSeq" id="XP_060672843.1"/>
    </source>
</evidence>
<keyword evidence="1" id="KW-1185">Reference proteome</keyword>
<protein>
    <submittedName>
        <fullName evidence="2">Disease resistance protein RUN1-like</fullName>
    </submittedName>
</protein>
<sequence>MKKLRLLIIRNLALEMRDGHTLNIEHLSKGLRFLEWHKFPAEYLPSNFQRGGLVQLKLWLSKSLLNNPIKPLNNLKTIDISHSTNIRKFEDFRVVPNLEQLILEGCVNLVEIHPSITLFERLTILNLKGCICLQNLPKGMGLLKSLEVLNLEGCVSLTCWNNKQNLIFAFSTRYNKHVWEM</sequence>
<evidence type="ECO:0000313" key="1">
    <source>
        <dbReference type="Proteomes" id="UP001652623"/>
    </source>
</evidence>
<dbReference type="SUPFAM" id="SSF52058">
    <property type="entry name" value="L domain-like"/>
    <property type="match status" value="1"/>
</dbReference>
<dbReference type="Proteomes" id="UP001652623">
    <property type="component" value="Chromosome 4"/>
</dbReference>
<dbReference type="GeneID" id="112489334"/>
<gene>
    <name evidence="2" type="primary">LOC112489334</name>
</gene>
<organism evidence="1 2">
    <name type="scientific">Ziziphus jujuba</name>
    <name type="common">Chinese jujube</name>
    <name type="synonym">Ziziphus sativa</name>
    <dbReference type="NCBI Taxonomy" id="326968"/>
    <lineage>
        <taxon>Eukaryota</taxon>
        <taxon>Viridiplantae</taxon>
        <taxon>Streptophyta</taxon>
        <taxon>Embryophyta</taxon>
        <taxon>Tracheophyta</taxon>
        <taxon>Spermatophyta</taxon>
        <taxon>Magnoliopsida</taxon>
        <taxon>eudicotyledons</taxon>
        <taxon>Gunneridae</taxon>
        <taxon>Pentapetalae</taxon>
        <taxon>rosids</taxon>
        <taxon>fabids</taxon>
        <taxon>Rosales</taxon>
        <taxon>Rhamnaceae</taxon>
        <taxon>Paliureae</taxon>
        <taxon>Ziziphus</taxon>
    </lineage>
</organism>
<reference evidence="2" key="1">
    <citation type="submission" date="2025-08" db="UniProtKB">
        <authorList>
            <consortium name="RefSeq"/>
        </authorList>
    </citation>
    <scope>IDENTIFICATION</scope>
    <source>
        <tissue evidence="2">Seedling</tissue>
    </source>
</reference>
<name>A0ABM4A7Z2_ZIZJJ</name>
<dbReference type="InterPro" id="IPR032675">
    <property type="entry name" value="LRR_dom_sf"/>
</dbReference>
<accession>A0ABM4A7Z2</accession>
<proteinExistence type="predicted"/>
<dbReference type="InterPro" id="IPR044974">
    <property type="entry name" value="Disease_R_plants"/>
</dbReference>
<dbReference type="RefSeq" id="XP_060672843.1">
    <property type="nucleotide sequence ID" value="XM_060816860.1"/>
</dbReference>
<dbReference type="PANTHER" id="PTHR11017:SF573">
    <property type="entry name" value="ADP-RIBOSYL CYCLASE_CYCLIC ADP-RIBOSE HYDROLASE"/>
    <property type="match status" value="1"/>
</dbReference>
<dbReference type="PANTHER" id="PTHR11017">
    <property type="entry name" value="LEUCINE-RICH REPEAT-CONTAINING PROTEIN"/>
    <property type="match status" value="1"/>
</dbReference>
<dbReference type="Gene3D" id="3.80.10.10">
    <property type="entry name" value="Ribonuclease Inhibitor"/>
    <property type="match status" value="1"/>
</dbReference>